<dbReference type="Proteomes" id="UP000295097">
    <property type="component" value="Unassembled WGS sequence"/>
</dbReference>
<name>A0A4R3NJ26_9HYPH</name>
<dbReference type="PANTHER" id="PTHR35339">
    <property type="entry name" value="LINALOOL DEHYDRATASE_ISOMERASE DOMAIN-CONTAINING PROTEIN"/>
    <property type="match status" value="1"/>
</dbReference>
<dbReference type="EMBL" id="SMAR01000031">
    <property type="protein sequence ID" value="TCT34741.1"/>
    <property type="molecule type" value="Genomic_DNA"/>
</dbReference>
<feature type="domain" description="DUF2264" evidence="2">
    <location>
        <begin position="396"/>
        <end position="566"/>
    </location>
</feature>
<proteinExistence type="predicted"/>
<protein>
    <recommendedName>
        <fullName evidence="5">DUF2264 domain-containing protein</fullName>
    </recommendedName>
</protein>
<dbReference type="InterPro" id="IPR016624">
    <property type="entry name" value="UCP014753"/>
</dbReference>
<dbReference type="PANTHER" id="PTHR35339:SF4">
    <property type="entry name" value="LINALOOL DEHYDRATASE_ISOMERASE DOMAIN-CONTAINING PROTEIN"/>
    <property type="match status" value="1"/>
</dbReference>
<dbReference type="OrthoDB" id="9813465at2"/>
<dbReference type="Pfam" id="PF20938">
    <property type="entry name" value="DUF2264_C"/>
    <property type="match status" value="1"/>
</dbReference>
<accession>A0A4R3NJ26</accession>
<evidence type="ECO:0000259" key="1">
    <source>
        <dbReference type="Pfam" id="PF10022"/>
    </source>
</evidence>
<dbReference type="InterPro" id="IPR049349">
    <property type="entry name" value="DUF2264_N"/>
</dbReference>
<sequence>MSLLLKGFSDNPMERRVDFQRACEALVAPLMPHLAAGGAAIDLEEGAAKFDMRAASLEGVARPFWGLVPHALGGGAFGHWQTFRDALAEGTDPEHPRYWGPVGDIDQRSVEMAAIGFLLAALPSQGWEPLELRVKNNLAVWLADIQKRELAANNWQFFTVLVQEGLRRVGRGDLVDEAVQRRNLGRLVGWYRADGWYGDGGSGAVDHYGGFAMHFYGLLYAWLKGDEADEFSELFRSRAFVFAEPFAHWFAENGEAMIEGRSLTYRFATAGFWGMLALSGERPLPVGQIKGLWARQLRLWRKRPIFRPDGVLSRGYAYPNLAVCEEYNSPISPYWALKAFMPLAMPEESDFWQAEEEPLDAPRKVYPMPGCDTLVQRTGGHAIAHFAAPIHQWLQIDKYNKFAYSTLSGFDVGALQYANMNHFGDNILAFSFDGGANWQMRQENLSVSLEGETLSVRWRSGFQEVETTIELVGEGRFTREHRFTLGRPACVVETGFSVNQWYHEAERLDDESEPGLVVKGENAVSAIIPLDDLPRTKVDSSRTNSNMLSPRTRVPGLRLELAAGVHVVKHEFRLARTDG</sequence>
<organism evidence="3 4">
    <name type="scientific">Martelella mediterranea</name>
    <dbReference type="NCBI Taxonomy" id="293089"/>
    <lineage>
        <taxon>Bacteria</taxon>
        <taxon>Pseudomonadati</taxon>
        <taxon>Pseudomonadota</taxon>
        <taxon>Alphaproteobacteria</taxon>
        <taxon>Hyphomicrobiales</taxon>
        <taxon>Aurantimonadaceae</taxon>
        <taxon>Martelella</taxon>
    </lineage>
</organism>
<dbReference type="AlphaFoldDB" id="A0A4R3NJ26"/>
<evidence type="ECO:0000259" key="2">
    <source>
        <dbReference type="Pfam" id="PF20938"/>
    </source>
</evidence>
<evidence type="ECO:0000313" key="4">
    <source>
        <dbReference type="Proteomes" id="UP000295097"/>
    </source>
</evidence>
<evidence type="ECO:0008006" key="5">
    <source>
        <dbReference type="Google" id="ProtNLM"/>
    </source>
</evidence>
<evidence type="ECO:0000313" key="3">
    <source>
        <dbReference type="EMBL" id="TCT34741.1"/>
    </source>
</evidence>
<comment type="caution">
    <text evidence="3">The sequence shown here is derived from an EMBL/GenBank/DDBJ whole genome shotgun (WGS) entry which is preliminary data.</text>
</comment>
<keyword evidence="4" id="KW-1185">Reference proteome</keyword>
<dbReference type="Pfam" id="PF10022">
    <property type="entry name" value="DUF2264"/>
    <property type="match status" value="1"/>
</dbReference>
<dbReference type="PIRSF" id="PIRSF014753">
    <property type="entry name" value="UCP014753"/>
    <property type="match status" value="1"/>
</dbReference>
<dbReference type="InterPro" id="IPR049237">
    <property type="entry name" value="DUF2264_C"/>
</dbReference>
<feature type="domain" description="DUF2264" evidence="1">
    <location>
        <begin position="16"/>
        <end position="359"/>
    </location>
</feature>
<gene>
    <name evidence="3" type="ORF">EDC90_103125</name>
</gene>
<reference evidence="3 4" key="1">
    <citation type="submission" date="2019-03" db="EMBL/GenBank/DDBJ databases">
        <title>Freshwater and sediment microbial communities from various areas in North America, analyzing microbe dynamics in response to fracking.</title>
        <authorList>
            <person name="Lamendella R."/>
        </authorList>
    </citation>
    <scope>NUCLEOTIDE SEQUENCE [LARGE SCALE GENOMIC DNA]</scope>
    <source>
        <strain evidence="3 4">175.2</strain>
    </source>
</reference>
<dbReference type="RefSeq" id="WP_132313481.1">
    <property type="nucleotide sequence ID" value="NZ_SMAR01000031.1"/>
</dbReference>